<dbReference type="PANTHER" id="PTHR21137:SF35">
    <property type="entry name" value="ODORANT RECEPTOR 19A-RELATED"/>
    <property type="match status" value="1"/>
</dbReference>
<keyword evidence="3 10" id="KW-0716">Sensory transduction</keyword>
<dbReference type="GO" id="GO:0005886">
    <property type="term" value="C:plasma membrane"/>
    <property type="evidence" value="ECO:0007669"/>
    <property type="project" value="UniProtKB-SubCell"/>
</dbReference>
<evidence type="ECO:0000256" key="3">
    <source>
        <dbReference type="ARBA" id="ARBA00022606"/>
    </source>
</evidence>
<keyword evidence="2" id="KW-1003">Cell membrane</keyword>
<comment type="caution">
    <text evidence="10">Lacks conserved residue(s) required for the propagation of feature annotation.</text>
</comment>
<keyword evidence="7 10" id="KW-0472">Membrane</keyword>
<comment type="similarity">
    <text evidence="10">Belongs to the insect chemoreceptor superfamily. Heteromeric odorant receptor channel (TC 1.A.69) family.</text>
</comment>
<evidence type="ECO:0000256" key="5">
    <source>
        <dbReference type="ARBA" id="ARBA00022725"/>
    </source>
</evidence>
<organism evidence="11">
    <name type="scientific">Colaphellus bowringi</name>
    <dbReference type="NCBI Taxonomy" id="561076"/>
    <lineage>
        <taxon>Eukaryota</taxon>
        <taxon>Metazoa</taxon>
        <taxon>Ecdysozoa</taxon>
        <taxon>Arthropoda</taxon>
        <taxon>Hexapoda</taxon>
        <taxon>Insecta</taxon>
        <taxon>Pterygota</taxon>
        <taxon>Neoptera</taxon>
        <taxon>Endopterygota</taxon>
        <taxon>Coleoptera</taxon>
        <taxon>Polyphaga</taxon>
        <taxon>Cucujiformia</taxon>
        <taxon>Chrysomeloidea</taxon>
        <taxon>Chrysomelidae</taxon>
        <taxon>Chrysomelinae</taxon>
        <taxon>Chrysomelini</taxon>
        <taxon>Colaphellus</taxon>
    </lineage>
</organism>
<dbReference type="AlphaFoldDB" id="A0A0S3J3F6"/>
<evidence type="ECO:0000256" key="7">
    <source>
        <dbReference type="ARBA" id="ARBA00023136"/>
    </source>
</evidence>
<reference evidence="11" key="2">
    <citation type="submission" date="2015-08" db="EMBL/GenBank/DDBJ databases">
        <authorList>
            <person name="Babu N.S."/>
            <person name="Beckwith C.J."/>
            <person name="Beseler K.G."/>
            <person name="Brison A."/>
            <person name="Carone J.V."/>
            <person name="Caskin T.P."/>
            <person name="Diamond M."/>
            <person name="Durham M.E."/>
            <person name="Foxe J.M."/>
            <person name="Go M."/>
            <person name="Henderson B.A."/>
            <person name="Jones I.B."/>
            <person name="McGettigan J.A."/>
            <person name="Micheletti S.J."/>
            <person name="Nasrallah M.E."/>
            <person name="Ortiz D."/>
            <person name="Piller C.R."/>
            <person name="Privatt S.R."/>
            <person name="Schneider S.L."/>
            <person name="Sharp S."/>
            <person name="Smith T.C."/>
            <person name="Stanton J.D."/>
            <person name="Ullery H.E."/>
            <person name="Wilson R.J."/>
            <person name="Serrano M.G."/>
            <person name="Buck G."/>
            <person name="Lee V."/>
            <person name="Wang Y."/>
            <person name="Carvalho R."/>
            <person name="Voegtly L."/>
            <person name="Shi R."/>
            <person name="Duckworth R."/>
            <person name="Johnson A."/>
            <person name="Loviza R."/>
            <person name="Walstead R."/>
            <person name="Shah Z."/>
            <person name="Kiflezghi M."/>
            <person name="Wade K."/>
            <person name="Ball S.L."/>
            <person name="Bradley K.W."/>
            <person name="Asai D.J."/>
            <person name="Bowman C.A."/>
            <person name="Russell D.A."/>
            <person name="Pope W.H."/>
            <person name="Jacobs-Sera D."/>
            <person name="Hendrix R.W."/>
            <person name="Hatfull G.F."/>
        </authorList>
    </citation>
    <scope>NUCLEOTIDE SEQUENCE</scope>
</reference>
<dbReference type="GO" id="GO:0007165">
    <property type="term" value="P:signal transduction"/>
    <property type="evidence" value="ECO:0007669"/>
    <property type="project" value="UniProtKB-KW"/>
</dbReference>
<dbReference type="PANTHER" id="PTHR21137">
    <property type="entry name" value="ODORANT RECEPTOR"/>
    <property type="match status" value="1"/>
</dbReference>
<accession>A0A0S3J3F6</accession>
<dbReference type="Pfam" id="PF02949">
    <property type="entry name" value="7tm_6"/>
    <property type="match status" value="1"/>
</dbReference>
<name>A0A0S3J3F6_9CUCU</name>
<keyword evidence="4 10" id="KW-0812">Transmembrane</keyword>
<evidence type="ECO:0000256" key="2">
    <source>
        <dbReference type="ARBA" id="ARBA00022475"/>
    </source>
</evidence>
<keyword evidence="9 10" id="KW-0807">Transducer</keyword>
<evidence type="ECO:0000256" key="10">
    <source>
        <dbReference type="RuleBase" id="RU351113"/>
    </source>
</evidence>
<proteinExistence type="evidence at transcript level"/>
<dbReference type="InterPro" id="IPR004117">
    <property type="entry name" value="7tm6_olfct_rcpt"/>
</dbReference>
<keyword evidence="5 10" id="KW-0552">Olfaction</keyword>
<evidence type="ECO:0000256" key="4">
    <source>
        <dbReference type="ARBA" id="ARBA00022692"/>
    </source>
</evidence>
<evidence type="ECO:0000256" key="8">
    <source>
        <dbReference type="ARBA" id="ARBA00023170"/>
    </source>
</evidence>
<dbReference type="EMBL" id="KT381560">
    <property type="protein sequence ID" value="ALR72566.1"/>
    <property type="molecule type" value="mRNA"/>
</dbReference>
<evidence type="ECO:0000313" key="11">
    <source>
        <dbReference type="EMBL" id="ALR72566.1"/>
    </source>
</evidence>
<feature type="transmembrane region" description="Helical" evidence="10">
    <location>
        <begin position="261"/>
        <end position="279"/>
    </location>
</feature>
<dbReference type="GO" id="GO:0004984">
    <property type="term" value="F:olfactory receptor activity"/>
    <property type="evidence" value="ECO:0007669"/>
    <property type="project" value="InterPro"/>
</dbReference>
<keyword evidence="8 10" id="KW-0675">Receptor</keyword>
<evidence type="ECO:0000256" key="6">
    <source>
        <dbReference type="ARBA" id="ARBA00022989"/>
    </source>
</evidence>
<comment type="subcellular location">
    <subcellularLocation>
        <location evidence="1 10">Cell membrane</location>
        <topology evidence="1 10">Multi-pass membrane protein</topology>
    </subcellularLocation>
</comment>
<sequence length="355" mass="41395">MKTQFQKAFQKEKWILTSLGSYPQWEPEALWQHCRRFFCMTVSITYITLMCTGPLLENSIMILCTVMGVVKEMQLLFSKQQFREIEEYIGSMKPCKIPISRLLGSFRNSVVTVIIFLGLMPYTKRSLRMLPYKSWLPYDVSRAPVYYVTFVAEVLTIIMAAFTNTTIDVLYYCLIDICCAELDLLKMELMEIDMSESYEVVQNKLKNVVIYHQRIIRLVEVIQDVFSSVVFIQCMTSVLVICFLGFQIVYVDEIPSGKATIEVSFIGCMLLQIFSYCWFGQSIMMKSLEVADVCYNSNWYDADLRIRKMIFIIMERCKQPLELRAKIITINLQTLLAILRSSYSYMAILRTLYSD</sequence>
<feature type="transmembrane region" description="Helical" evidence="10">
    <location>
        <begin position="144"/>
        <end position="163"/>
    </location>
</feature>
<reference evidence="11" key="1">
    <citation type="journal article" date="2015" name="BMC Genomics">
        <title>Candidate chemosensory genes identified in Colaphellus bowringi by antennal transcriptome analysis.</title>
        <authorList>
            <person name="Li X.M."/>
            <person name="Zhu X.Y."/>
            <person name="Wang Z.Q."/>
            <person name="Wang Y."/>
            <person name="He P."/>
            <person name="Chen G."/>
            <person name="Sun L."/>
            <person name="Deng D.G."/>
            <person name="Zhang Y.N."/>
        </authorList>
    </citation>
    <scope>NUCLEOTIDE SEQUENCE</scope>
</reference>
<evidence type="ECO:0000256" key="9">
    <source>
        <dbReference type="ARBA" id="ARBA00023224"/>
    </source>
</evidence>
<keyword evidence="6 10" id="KW-1133">Transmembrane helix</keyword>
<dbReference type="GO" id="GO:0005549">
    <property type="term" value="F:odorant binding"/>
    <property type="evidence" value="ECO:0007669"/>
    <property type="project" value="InterPro"/>
</dbReference>
<protein>
    <recommendedName>
        <fullName evidence="10">Odorant receptor</fullName>
    </recommendedName>
</protein>
<evidence type="ECO:0000256" key="1">
    <source>
        <dbReference type="ARBA" id="ARBA00004651"/>
    </source>
</evidence>
<feature type="transmembrane region" description="Helical" evidence="10">
    <location>
        <begin position="225"/>
        <end position="249"/>
    </location>
</feature>
<feature type="transmembrane region" description="Helical" evidence="10">
    <location>
        <begin position="106"/>
        <end position="123"/>
    </location>
</feature>